<dbReference type="EMBL" id="JBHSLA010000001">
    <property type="protein sequence ID" value="MFC5194295.1"/>
    <property type="molecule type" value="Genomic_DNA"/>
</dbReference>
<keyword evidence="3" id="KW-0998">Cell outer membrane</keyword>
<comment type="caution">
    <text evidence="6">The sequence shown here is derived from an EMBL/GenBank/DDBJ whole genome shotgun (WGS) entry which is preliminary data.</text>
</comment>
<dbReference type="InterPro" id="IPR050330">
    <property type="entry name" value="Bact_OuterMem_StrucFunc"/>
</dbReference>
<evidence type="ECO:0000259" key="5">
    <source>
        <dbReference type="PROSITE" id="PS51123"/>
    </source>
</evidence>
<organism evidence="6 7">
    <name type="scientific">Bizionia hallyeonensis</name>
    <dbReference type="NCBI Taxonomy" id="1123757"/>
    <lineage>
        <taxon>Bacteria</taxon>
        <taxon>Pseudomonadati</taxon>
        <taxon>Bacteroidota</taxon>
        <taxon>Flavobacteriia</taxon>
        <taxon>Flavobacteriales</taxon>
        <taxon>Flavobacteriaceae</taxon>
        <taxon>Bizionia</taxon>
    </lineage>
</organism>
<dbReference type="InterPro" id="IPR006665">
    <property type="entry name" value="OmpA-like"/>
</dbReference>
<dbReference type="SUPFAM" id="SSF103088">
    <property type="entry name" value="OmpA-like"/>
    <property type="match status" value="1"/>
</dbReference>
<evidence type="ECO:0000256" key="3">
    <source>
        <dbReference type="ARBA" id="ARBA00023237"/>
    </source>
</evidence>
<proteinExistence type="predicted"/>
<accession>A0ABW0C3S8</accession>
<dbReference type="PRINTS" id="PR01021">
    <property type="entry name" value="OMPADOMAIN"/>
</dbReference>
<evidence type="ECO:0000313" key="6">
    <source>
        <dbReference type="EMBL" id="MFC5194295.1"/>
    </source>
</evidence>
<dbReference type="PROSITE" id="PS51123">
    <property type="entry name" value="OMPA_2"/>
    <property type="match status" value="1"/>
</dbReference>
<reference evidence="7" key="1">
    <citation type="journal article" date="2019" name="Int. J. Syst. Evol. Microbiol.">
        <title>The Global Catalogue of Microorganisms (GCM) 10K type strain sequencing project: providing services to taxonomists for standard genome sequencing and annotation.</title>
        <authorList>
            <consortium name="The Broad Institute Genomics Platform"/>
            <consortium name="The Broad Institute Genome Sequencing Center for Infectious Disease"/>
            <person name="Wu L."/>
            <person name="Ma J."/>
        </authorList>
    </citation>
    <scope>NUCLEOTIDE SEQUENCE [LARGE SCALE GENOMIC DNA]</scope>
    <source>
        <strain evidence="7">JCM 17978</strain>
    </source>
</reference>
<protein>
    <submittedName>
        <fullName evidence="6">OmpA family protein</fullName>
    </submittedName>
</protein>
<dbReference type="Pfam" id="PF00691">
    <property type="entry name" value="OmpA"/>
    <property type="match status" value="1"/>
</dbReference>
<comment type="subcellular location">
    <subcellularLocation>
        <location evidence="1">Cell outer membrane</location>
    </subcellularLocation>
</comment>
<dbReference type="RefSeq" id="WP_376858409.1">
    <property type="nucleotide sequence ID" value="NZ_JBHSLA010000001.1"/>
</dbReference>
<keyword evidence="2 4" id="KW-0472">Membrane</keyword>
<feature type="domain" description="OmpA-like" evidence="5">
    <location>
        <begin position="249"/>
        <end position="364"/>
    </location>
</feature>
<evidence type="ECO:0000256" key="2">
    <source>
        <dbReference type="ARBA" id="ARBA00023136"/>
    </source>
</evidence>
<evidence type="ECO:0000256" key="1">
    <source>
        <dbReference type="ARBA" id="ARBA00004442"/>
    </source>
</evidence>
<sequence>MKSSLTLVIGFIFQFAISQNLVHNPSFEDYKRCPSLLGNFNHLVTHWSTPNWGSTDYFHACSKTVGFINFFGSQKARTGKAYSGVYVLAPENYREYIQGELLETLTAQEKYNMTFYVSLAENSSHAIKDLGILFLDKPLKMQSEAVININKVLSNEKNSHFISIRSQQFYTEKDAWEKVTFEYTAKGFERFFIIGNFDKNAKITKHEVQKSKNPDAAYYYLDDIRLEAFKPADPVDIKVKTIEADQTLETDKVYALRKVFFNFNQHKLLGSSVQELDQLYNYLDNHKRLQIEIYGHTDNVGTQERNDELSLLRAKEVSLYLISKGLRPERIKARGFGNRFPQTTNATQAGRALNRRVEFKLIKP</sequence>
<dbReference type="PANTHER" id="PTHR30329">
    <property type="entry name" value="STATOR ELEMENT OF FLAGELLAR MOTOR COMPLEX"/>
    <property type="match status" value="1"/>
</dbReference>
<evidence type="ECO:0000313" key="7">
    <source>
        <dbReference type="Proteomes" id="UP001596162"/>
    </source>
</evidence>
<dbReference type="InterPro" id="IPR006664">
    <property type="entry name" value="OMP_bac"/>
</dbReference>
<dbReference type="Proteomes" id="UP001596162">
    <property type="component" value="Unassembled WGS sequence"/>
</dbReference>
<gene>
    <name evidence="6" type="ORF">ACFPH8_03035</name>
</gene>
<keyword evidence="7" id="KW-1185">Reference proteome</keyword>
<dbReference type="PANTHER" id="PTHR30329:SF21">
    <property type="entry name" value="LIPOPROTEIN YIAD-RELATED"/>
    <property type="match status" value="1"/>
</dbReference>
<name>A0ABW0C3S8_9FLAO</name>
<dbReference type="Gene3D" id="3.30.1330.60">
    <property type="entry name" value="OmpA-like domain"/>
    <property type="match status" value="1"/>
</dbReference>
<dbReference type="CDD" id="cd07185">
    <property type="entry name" value="OmpA_C-like"/>
    <property type="match status" value="1"/>
</dbReference>
<dbReference type="InterPro" id="IPR036737">
    <property type="entry name" value="OmpA-like_sf"/>
</dbReference>
<evidence type="ECO:0000256" key="4">
    <source>
        <dbReference type="PROSITE-ProRule" id="PRU00473"/>
    </source>
</evidence>
<dbReference type="Gene3D" id="2.60.120.260">
    <property type="entry name" value="Galactose-binding domain-like"/>
    <property type="match status" value="1"/>
</dbReference>